<dbReference type="InterPro" id="IPR014721">
    <property type="entry name" value="Ribsml_uS5_D2-typ_fold_subgr"/>
</dbReference>
<dbReference type="GO" id="GO:0016114">
    <property type="term" value="P:terpenoid biosynthetic process"/>
    <property type="evidence" value="ECO:0007669"/>
    <property type="project" value="UniProtKB-UniRule"/>
</dbReference>
<evidence type="ECO:0000259" key="11">
    <source>
        <dbReference type="Pfam" id="PF00288"/>
    </source>
</evidence>
<dbReference type="RefSeq" id="WP_117396199.1">
    <property type="nucleotide sequence ID" value="NZ_CP021330.1"/>
</dbReference>
<gene>
    <name evidence="10" type="primary">ispE</name>
    <name evidence="13" type="ORF">MXMO3_02718</name>
</gene>
<dbReference type="GO" id="GO:0019288">
    <property type="term" value="P:isopentenyl diphosphate biosynthetic process, methylerythritol 4-phosphate pathway"/>
    <property type="evidence" value="ECO:0007669"/>
    <property type="project" value="UniProtKB-UniRule"/>
</dbReference>
<evidence type="ECO:0000256" key="7">
    <source>
        <dbReference type="ARBA" id="ARBA00022840"/>
    </source>
</evidence>
<dbReference type="PANTHER" id="PTHR43527">
    <property type="entry name" value="4-DIPHOSPHOCYTIDYL-2-C-METHYL-D-ERYTHRITOL KINASE, CHLOROPLASTIC"/>
    <property type="match status" value="1"/>
</dbReference>
<accession>A0A2R4MH67</accession>
<feature type="active site" evidence="10">
    <location>
        <position position="12"/>
    </location>
</feature>
<dbReference type="KEGG" id="mmyr:MXMO3_02718"/>
<dbReference type="PIRSF" id="PIRSF010376">
    <property type="entry name" value="IspE"/>
    <property type="match status" value="1"/>
</dbReference>
<dbReference type="HAMAP" id="MF_00061">
    <property type="entry name" value="IspE"/>
    <property type="match status" value="1"/>
</dbReference>
<proteinExistence type="inferred from homology"/>
<evidence type="ECO:0000256" key="1">
    <source>
        <dbReference type="ARBA" id="ARBA00009684"/>
    </source>
</evidence>
<dbReference type="Gene3D" id="3.30.230.10">
    <property type="match status" value="1"/>
</dbReference>
<keyword evidence="7 10" id="KW-0067">ATP-binding</keyword>
<feature type="domain" description="GHMP kinase N-terminal" evidence="11">
    <location>
        <begin position="69"/>
        <end position="148"/>
    </location>
</feature>
<evidence type="ECO:0000256" key="9">
    <source>
        <dbReference type="ARBA" id="ARBA00032554"/>
    </source>
</evidence>
<sequence>MTVEWLEPAPAKINLALHIVGQRSNGYHELESLCVFTELCDELTAKPADKDEVELTGPFGNALRGERSNIVLKALTLFRTRFPDKLPQGLKIELDKALPVAAGIGGGSADAAAMLRLANRISGLNLDLNDLMGMALELGADVPMCLLSRTAFVSGVGEQLTPIPEFPTFQMVLANPGKAVSTAEIFRKLVDKDNPPIQRDAADFAHISAIAMWLEGTRNDLQKPAIEHVPEITDMLADLGQQKGCLLSRMSGSGATIFGLFGTAGEAMLAAQSFRKNWPQAWVAQSATL</sequence>
<dbReference type="NCBIfam" id="NF011202">
    <property type="entry name" value="PRK14608.1"/>
    <property type="match status" value="1"/>
</dbReference>
<evidence type="ECO:0000256" key="3">
    <source>
        <dbReference type="ARBA" id="ARBA00017473"/>
    </source>
</evidence>
<dbReference type="Proteomes" id="UP000258927">
    <property type="component" value="Chromosome"/>
</dbReference>
<evidence type="ECO:0000256" key="10">
    <source>
        <dbReference type="HAMAP-Rule" id="MF_00061"/>
    </source>
</evidence>
<dbReference type="EC" id="2.7.1.148" evidence="2 10"/>
<dbReference type="Gene3D" id="3.30.70.890">
    <property type="entry name" value="GHMP kinase, C-terminal domain"/>
    <property type="match status" value="1"/>
</dbReference>
<dbReference type="GO" id="GO:0005524">
    <property type="term" value="F:ATP binding"/>
    <property type="evidence" value="ECO:0007669"/>
    <property type="project" value="UniProtKB-UniRule"/>
</dbReference>
<protein>
    <recommendedName>
        <fullName evidence="3 10">4-diphosphocytidyl-2-C-methyl-D-erythritol kinase</fullName>
        <shortName evidence="10">CMK</shortName>
        <ecNumber evidence="2 10">2.7.1.148</ecNumber>
    </recommendedName>
    <alternativeName>
        <fullName evidence="9 10">4-(cytidine-5'-diphospho)-2-C-methyl-D-erythritol kinase</fullName>
    </alternativeName>
</protein>
<feature type="active site" evidence="10">
    <location>
        <position position="141"/>
    </location>
</feature>
<evidence type="ECO:0000256" key="8">
    <source>
        <dbReference type="ARBA" id="ARBA00023229"/>
    </source>
</evidence>
<dbReference type="GO" id="GO:0050515">
    <property type="term" value="F:4-(cytidine 5'-diphospho)-2-C-methyl-D-erythritol kinase activity"/>
    <property type="evidence" value="ECO:0007669"/>
    <property type="project" value="UniProtKB-UniRule"/>
</dbReference>
<name>A0A2R4MH67_9HYPH</name>
<dbReference type="InterPro" id="IPR036554">
    <property type="entry name" value="GHMP_kinase_C_sf"/>
</dbReference>
<dbReference type="AlphaFoldDB" id="A0A2R4MH67"/>
<dbReference type="NCBIfam" id="TIGR00154">
    <property type="entry name" value="ispE"/>
    <property type="match status" value="1"/>
</dbReference>
<dbReference type="InterPro" id="IPR020568">
    <property type="entry name" value="Ribosomal_Su5_D2-typ_SF"/>
</dbReference>
<evidence type="ECO:0000313" key="14">
    <source>
        <dbReference type="Proteomes" id="UP000258927"/>
    </source>
</evidence>
<evidence type="ECO:0000256" key="5">
    <source>
        <dbReference type="ARBA" id="ARBA00022741"/>
    </source>
</evidence>
<dbReference type="InterPro" id="IPR006204">
    <property type="entry name" value="GHMP_kinase_N_dom"/>
</dbReference>
<comment type="function">
    <text evidence="10">Catalyzes the phosphorylation of the position 2 hydroxy group of 4-diphosphocytidyl-2C-methyl-D-erythritol.</text>
</comment>
<evidence type="ECO:0000256" key="4">
    <source>
        <dbReference type="ARBA" id="ARBA00022679"/>
    </source>
</evidence>
<keyword evidence="14" id="KW-1185">Reference proteome</keyword>
<evidence type="ECO:0000256" key="2">
    <source>
        <dbReference type="ARBA" id="ARBA00012052"/>
    </source>
</evidence>
<dbReference type="Pfam" id="PF08544">
    <property type="entry name" value="GHMP_kinases_C"/>
    <property type="match status" value="1"/>
</dbReference>
<dbReference type="SUPFAM" id="SSF55060">
    <property type="entry name" value="GHMP Kinase, C-terminal domain"/>
    <property type="match status" value="1"/>
</dbReference>
<dbReference type="Pfam" id="PF00288">
    <property type="entry name" value="GHMP_kinases_N"/>
    <property type="match status" value="1"/>
</dbReference>
<feature type="binding site" evidence="10">
    <location>
        <begin position="99"/>
        <end position="109"/>
    </location>
    <ligand>
        <name>ATP</name>
        <dbReference type="ChEBI" id="CHEBI:30616"/>
    </ligand>
</feature>
<keyword evidence="4 10" id="KW-0808">Transferase</keyword>
<dbReference type="STRING" id="1122213.GCA_000423365_00354"/>
<feature type="domain" description="GHMP kinase C-terminal" evidence="12">
    <location>
        <begin position="215"/>
        <end position="279"/>
    </location>
</feature>
<keyword evidence="6 10" id="KW-0418">Kinase</keyword>
<dbReference type="InterPro" id="IPR013750">
    <property type="entry name" value="GHMP_kinase_C_dom"/>
</dbReference>
<comment type="similarity">
    <text evidence="1 10">Belongs to the GHMP kinase family. IspE subfamily.</text>
</comment>
<evidence type="ECO:0000259" key="12">
    <source>
        <dbReference type="Pfam" id="PF08544"/>
    </source>
</evidence>
<comment type="catalytic activity">
    <reaction evidence="10">
        <text>4-CDP-2-C-methyl-D-erythritol + ATP = 4-CDP-2-C-methyl-D-erythritol 2-phosphate + ADP + H(+)</text>
        <dbReference type="Rhea" id="RHEA:18437"/>
        <dbReference type="ChEBI" id="CHEBI:15378"/>
        <dbReference type="ChEBI" id="CHEBI:30616"/>
        <dbReference type="ChEBI" id="CHEBI:57823"/>
        <dbReference type="ChEBI" id="CHEBI:57919"/>
        <dbReference type="ChEBI" id="CHEBI:456216"/>
        <dbReference type="EC" id="2.7.1.148"/>
    </reaction>
</comment>
<keyword evidence="8 10" id="KW-0414">Isoprene biosynthesis</keyword>
<dbReference type="InterPro" id="IPR004424">
    <property type="entry name" value="IspE"/>
</dbReference>
<dbReference type="PANTHER" id="PTHR43527:SF2">
    <property type="entry name" value="4-DIPHOSPHOCYTIDYL-2-C-METHYL-D-ERYTHRITOL KINASE, CHLOROPLASTIC"/>
    <property type="match status" value="1"/>
</dbReference>
<keyword evidence="5 10" id="KW-0547">Nucleotide-binding</keyword>
<dbReference type="UniPathway" id="UPA00056">
    <property type="reaction ID" value="UER00094"/>
</dbReference>
<evidence type="ECO:0000256" key="6">
    <source>
        <dbReference type="ARBA" id="ARBA00022777"/>
    </source>
</evidence>
<evidence type="ECO:0000313" key="13">
    <source>
        <dbReference type="EMBL" id="AVX05229.1"/>
    </source>
</evidence>
<reference evidence="13 14" key="1">
    <citation type="submission" date="2017-05" db="EMBL/GenBank/DDBJ databases">
        <title>Genome Analysis of Maritalea myrionectae HL2708#5.</title>
        <authorList>
            <consortium name="Cotde Inc.-PKNU"/>
            <person name="Jang D."/>
            <person name="Oh H.-M."/>
        </authorList>
    </citation>
    <scope>NUCLEOTIDE SEQUENCE [LARGE SCALE GENOMIC DNA]</scope>
    <source>
        <strain evidence="13 14">HL2708#5</strain>
    </source>
</reference>
<dbReference type="SUPFAM" id="SSF54211">
    <property type="entry name" value="Ribosomal protein S5 domain 2-like"/>
    <property type="match status" value="1"/>
</dbReference>
<organism evidence="13 14">
    <name type="scientific">Maritalea myrionectae</name>
    <dbReference type="NCBI Taxonomy" id="454601"/>
    <lineage>
        <taxon>Bacteria</taxon>
        <taxon>Pseudomonadati</taxon>
        <taxon>Pseudomonadota</taxon>
        <taxon>Alphaproteobacteria</taxon>
        <taxon>Hyphomicrobiales</taxon>
        <taxon>Devosiaceae</taxon>
        <taxon>Maritalea</taxon>
    </lineage>
</organism>
<dbReference type="EMBL" id="CP021330">
    <property type="protein sequence ID" value="AVX05229.1"/>
    <property type="molecule type" value="Genomic_DNA"/>
</dbReference>
<comment type="pathway">
    <text evidence="10">Isoprenoid biosynthesis; isopentenyl diphosphate biosynthesis via DXP pathway; isopentenyl diphosphate from 1-deoxy-D-xylulose 5-phosphate: step 3/6.</text>
</comment>